<reference evidence="7 8" key="2">
    <citation type="submission" date="2020-01" db="EMBL/GenBank/DDBJ databases">
        <title>Microvirga sp. nov., an arsenate reduction bacterium isolated from Tibet hotspring sediments.</title>
        <authorList>
            <person name="Xian W.-D."/>
            <person name="Li W.-J."/>
        </authorList>
    </citation>
    <scope>NUCLEOTIDE SEQUENCE [LARGE SCALE GENOMIC DNA]</scope>
    <source>
        <strain evidence="7 8">KCTC 23863</strain>
    </source>
</reference>
<dbReference type="Pfam" id="PF00732">
    <property type="entry name" value="GMC_oxred_N"/>
    <property type="match status" value="1"/>
</dbReference>
<dbReference type="GO" id="GO:0050660">
    <property type="term" value="F:flavin adenine dinucleotide binding"/>
    <property type="evidence" value="ECO:0007669"/>
    <property type="project" value="InterPro"/>
</dbReference>
<evidence type="ECO:0000256" key="1">
    <source>
        <dbReference type="ARBA" id="ARBA00010790"/>
    </source>
</evidence>
<dbReference type="OrthoDB" id="9798604at2"/>
<feature type="domain" description="Glucose-methanol-choline oxidoreductase C-terminal" evidence="6">
    <location>
        <begin position="444"/>
        <end position="567"/>
    </location>
</feature>
<dbReference type="Proteomes" id="UP000436483">
    <property type="component" value="Unassembled WGS sequence"/>
</dbReference>
<accession>A0A7X3SRF2</accession>
<dbReference type="EMBL" id="WURB01000031">
    <property type="protein sequence ID" value="MXQ14315.1"/>
    <property type="molecule type" value="Genomic_DNA"/>
</dbReference>
<dbReference type="InterPro" id="IPR000172">
    <property type="entry name" value="GMC_OxRdtase_N"/>
</dbReference>
<feature type="domain" description="Glucose-methanol-choline oxidoreductase N-terminal" evidence="5">
    <location>
        <begin position="232"/>
        <end position="345"/>
    </location>
</feature>
<dbReference type="Gene3D" id="3.50.50.60">
    <property type="entry name" value="FAD/NAD(P)-binding domain"/>
    <property type="match status" value="2"/>
</dbReference>
<evidence type="ECO:0000256" key="4">
    <source>
        <dbReference type="ARBA" id="ARBA00023002"/>
    </source>
</evidence>
<keyword evidence="3" id="KW-0274">FAD</keyword>
<dbReference type="PANTHER" id="PTHR46056:SF12">
    <property type="entry name" value="LONG-CHAIN-ALCOHOL OXIDASE"/>
    <property type="match status" value="1"/>
</dbReference>
<evidence type="ECO:0000313" key="7">
    <source>
        <dbReference type="EMBL" id="MXQ14315.1"/>
    </source>
</evidence>
<name>A0A7X3SRF2_9HYPH</name>
<dbReference type="RefSeq" id="WP_160888041.1">
    <property type="nucleotide sequence ID" value="NZ_WURB01000031.1"/>
</dbReference>
<dbReference type="InterPro" id="IPR036188">
    <property type="entry name" value="FAD/NAD-bd_sf"/>
</dbReference>
<dbReference type="InterPro" id="IPR007867">
    <property type="entry name" value="GMC_OxRtase_C"/>
</dbReference>
<dbReference type="AlphaFoldDB" id="A0A7X3SRF2"/>
<dbReference type="Pfam" id="PF05199">
    <property type="entry name" value="GMC_oxred_C"/>
    <property type="match status" value="1"/>
</dbReference>
<proteinExistence type="inferred from homology"/>
<dbReference type="SUPFAM" id="SSF51905">
    <property type="entry name" value="FAD/NAD(P)-binding domain"/>
    <property type="match status" value="1"/>
</dbReference>
<keyword evidence="8" id="KW-1185">Reference proteome</keyword>
<evidence type="ECO:0000313" key="8">
    <source>
        <dbReference type="Proteomes" id="UP000436483"/>
    </source>
</evidence>
<evidence type="ECO:0000256" key="3">
    <source>
        <dbReference type="ARBA" id="ARBA00022827"/>
    </source>
</evidence>
<dbReference type="SUPFAM" id="SSF54373">
    <property type="entry name" value="FAD-linked reductases, C-terminal domain"/>
    <property type="match status" value="1"/>
</dbReference>
<comment type="similarity">
    <text evidence="1">Belongs to the GMC oxidoreductase family.</text>
</comment>
<dbReference type="PANTHER" id="PTHR46056">
    <property type="entry name" value="LONG-CHAIN-ALCOHOL OXIDASE"/>
    <property type="match status" value="1"/>
</dbReference>
<reference evidence="7 8" key="1">
    <citation type="submission" date="2019-12" db="EMBL/GenBank/DDBJ databases">
        <authorList>
            <person name="Yuan C.-G."/>
        </authorList>
    </citation>
    <scope>NUCLEOTIDE SEQUENCE [LARGE SCALE GENOMIC DNA]</scope>
    <source>
        <strain evidence="7 8">KCTC 23863</strain>
    </source>
</reference>
<keyword evidence="2" id="KW-0285">Flavoprotein</keyword>
<evidence type="ECO:0000259" key="6">
    <source>
        <dbReference type="Pfam" id="PF05199"/>
    </source>
</evidence>
<comment type="caution">
    <text evidence="7">The sequence shown here is derived from an EMBL/GenBank/DDBJ whole genome shotgun (WGS) entry which is preliminary data.</text>
</comment>
<keyword evidence="4" id="KW-0560">Oxidoreductase</keyword>
<sequence>MAVRMRPVDVALVGGGLTAAILGRELAEAGYTVVALERGQMRDTVPDFQSPTMHDELKYDVRYALMQDPSIQTLTFRNFVGQQALPMRQLGSFLPGEGVGGGAVHWNGQYWRFQPEWFRLRSWVNEKYGQSHLGPEVTIQDWGVTYDELEPFYTFADKVLGIGGATGNLKGQIQEGGNPFEGPRSEPYPNPPMKKSHSGHLFGQAAASLGYKPFPVPSANVTRPYTNPYGAELKPCMYCGFCERFGCEHFAKASPQVCILPSAMANKNFELRTRAYVTRVEYNRQAKVATGVTYIDAQGREVFQPANMVVLCAFAHHNPILMLQSGIGEPYNPETRIGTVGRNYTYQTMTGVNVFYEGDKRINPFMGAGALGTAIDEFNNGSFDHSGLGFIGGGYVAAYQTSGRPIYHHPVPEGTPRWGLEWKRAVARHYNSTVSISFHGSSVPHPNNYIGLDRTYTDAFGQPLGMLTFDFPHNDRLMARHITGKVVEIAKAMGGNRISVGWLDDHYSIVPYQTTHNSGGTIMGTDPKTSVVNRYLQSWDAHNLWVMGASVFPQNAGYNPTATVAALTYWAADAMIKQYLNNPRPLVQA</sequence>
<gene>
    <name evidence="7" type="ORF">GR328_23245</name>
</gene>
<protein>
    <submittedName>
        <fullName evidence="7">GMC family oxidoreductase</fullName>
    </submittedName>
</protein>
<evidence type="ECO:0000259" key="5">
    <source>
        <dbReference type="Pfam" id="PF00732"/>
    </source>
</evidence>
<dbReference type="GO" id="GO:0016614">
    <property type="term" value="F:oxidoreductase activity, acting on CH-OH group of donors"/>
    <property type="evidence" value="ECO:0007669"/>
    <property type="project" value="InterPro"/>
</dbReference>
<organism evidence="7 8">
    <name type="scientific">Microvirga makkahensis</name>
    <dbReference type="NCBI Taxonomy" id="1128670"/>
    <lineage>
        <taxon>Bacteria</taxon>
        <taxon>Pseudomonadati</taxon>
        <taxon>Pseudomonadota</taxon>
        <taxon>Alphaproteobacteria</taxon>
        <taxon>Hyphomicrobiales</taxon>
        <taxon>Methylobacteriaceae</taxon>
        <taxon>Microvirga</taxon>
    </lineage>
</organism>
<evidence type="ECO:0000256" key="2">
    <source>
        <dbReference type="ARBA" id="ARBA00022630"/>
    </source>
</evidence>